<name>A0A561D6N9_9BACI</name>
<keyword evidence="3" id="KW-1185">Reference proteome</keyword>
<dbReference type="EMBL" id="VIVN01000008">
    <property type="protein sequence ID" value="TWD98907.1"/>
    <property type="molecule type" value="Genomic_DNA"/>
</dbReference>
<evidence type="ECO:0000313" key="3">
    <source>
        <dbReference type="Proteomes" id="UP000319671"/>
    </source>
</evidence>
<dbReference type="AlphaFoldDB" id="A0A561D6N9"/>
<dbReference type="RefSeq" id="WP_144566420.1">
    <property type="nucleotide sequence ID" value="NZ_VIVN01000008.1"/>
</dbReference>
<dbReference type="Gene3D" id="3.90.550.20">
    <property type="match status" value="1"/>
</dbReference>
<dbReference type="Proteomes" id="UP000319671">
    <property type="component" value="Unassembled WGS sequence"/>
</dbReference>
<reference evidence="2 3" key="1">
    <citation type="submission" date="2019-06" db="EMBL/GenBank/DDBJ databases">
        <title>Sorghum-associated microbial communities from plants grown in Nebraska, USA.</title>
        <authorList>
            <person name="Schachtman D."/>
        </authorList>
    </citation>
    <scope>NUCLEOTIDE SEQUENCE [LARGE SCALE GENOMIC DNA]</scope>
    <source>
        <strain evidence="2 3">2482</strain>
    </source>
</reference>
<dbReference type="InterPro" id="IPR007577">
    <property type="entry name" value="GlycoTrfase_DXD_sugar-bd_CS"/>
</dbReference>
<organism evidence="2 3">
    <name type="scientific">Neobacillus bataviensis</name>
    <dbReference type="NCBI Taxonomy" id="220685"/>
    <lineage>
        <taxon>Bacteria</taxon>
        <taxon>Bacillati</taxon>
        <taxon>Bacillota</taxon>
        <taxon>Bacilli</taxon>
        <taxon>Bacillales</taxon>
        <taxon>Bacillaceae</taxon>
        <taxon>Neobacillus</taxon>
    </lineage>
</organism>
<dbReference type="PANTHER" id="PTHR32385:SF15">
    <property type="entry name" value="INOSITOL PHOSPHOCERAMIDE MANNOSYLTRANSFERASE 1"/>
    <property type="match status" value="1"/>
</dbReference>
<dbReference type="InterPro" id="IPR029044">
    <property type="entry name" value="Nucleotide-diphossugar_trans"/>
</dbReference>
<dbReference type="SUPFAM" id="SSF53448">
    <property type="entry name" value="Nucleotide-diphospho-sugar transferases"/>
    <property type="match status" value="1"/>
</dbReference>
<dbReference type="Pfam" id="PF04488">
    <property type="entry name" value="Gly_transf_sug"/>
    <property type="match status" value="1"/>
</dbReference>
<protein>
    <submittedName>
        <fullName evidence="2">Glycosyl transferase-like sugar-binding protein</fullName>
    </submittedName>
</protein>
<proteinExistence type="predicted"/>
<comment type="caution">
    <text evidence="2">The sequence shown here is derived from an EMBL/GenBank/DDBJ whole genome shotgun (WGS) entry which is preliminary data.</text>
</comment>
<keyword evidence="1 2" id="KW-0808">Transferase</keyword>
<dbReference type="PANTHER" id="PTHR32385">
    <property type="entry name" value="MANNOSYL PHOSPHORYLINOSITOL CERAMIDE SYNTHASE"/>
    <property type="match status" value="1"/>
</dbReference>
<dbReference type="GO" id="GO:0051999">
    <property type="term" value="P:mannosyl-inositol phosphorylceramide biosynthetic process"/>
    <property type="evidence" value="ECO:0007669"/>
    <property type="project" value="TreeGrafter"/>
</dbReference>
<dbReference type="GO" id="GO:0016020">
    <property type="term" value="C:membrane"/>
    <property type="evidence" value="ECO:0007669"/>
    <property type="project" value="GOC"/>
</dbReference>
<dbReference type="GO" id="GO:0000030">
    <property type="term" value="F:mannosyltransferase activity"/>
    <property type="evidence" value="ECO:0007669"/>
    <property type="project" value="TreeGrafter"/>
</dbReference>
<dbReference type="InterPro" id="IPR051706">
    <property type="entry name" value="Glycosyltransferase_domain"/>
</dbReference>
<sequence>MIPRVIHYCWFGKGELPPLIKKCITSWKKYCPDYKIIEWNESNFDININPWTKEAYENKKYAFVSDYARLFILYNYGGIYLDTDIELTKNIDEFLSNEAFSGFENEKYVQSGIIGSLPKNSVIKRFLEYYNDRHFVKEDGGIEDIPNVRIITEILKDYGLKLNNEFQVINGIYIYPRTYFCPIDANGNRDFSKNTYCIHHFTSTWRSYKEQKQVTFMHRWYYPLYKKNLVVFMLLGKLLLGKQNAKRLHIKYKKLFLRD</sequence>
<accession>A0A561D6N9</accession>
<gene>
    <name evidence="2" type="ORF">FB550_108162</name>
</gene>
<evidence type="ECO:0000256" key="1">
    <source>
        <dbReference type="ARBA" id="ARBA00022679"/>
    </source>
</evidence>
<evidence type="ECO:0000313" key="2">
    <source>
        <dbReference type="EMBL" id="TWD98907.1"/>
    </source>
</evidence>